<proteinExistence type="predicted"/>
<dbReference type="HOGENOM" id="CLU_1907920_0_0_1"/>
<evidence type="ECO:0000313" key="3">
    <source>
        <dbReference type="Proteomes" id="UP000053989"/>
    </source>
</evidence>
<reference evidence="2 3" key="1">
    <citation type="submission" date="2014-04" db="EMBL/GenBank/DDBJ databases">
        <authorList>
            <consortium name="DOE Joint Genome Institute"/>
            <person name="Kuo A."/>
            <person name="Kohler A."/>
            <person name="Nagy L.G."/>
            <person name="Floudas D."/>
            <person name="Copeland A."/>
            <person name="Barry K.W."/>
            <person name="Cichocki N."/>
            <person name="Veneault-Fourrey C."/>
            <person name="LaButti K."/>
            <person name="Lindquist E.A."/>
            <person name="Lipzen A."/>
            <person name="Lundell T."/>
            <person name="Morin E."/>
            <person name="Murat C."/>
            <person name="Sun H."/>
            <person name="Tunlid A."/>
            <person name="Henrissat B."/>
            <person name="Grigoriev I.V."/>
            <person name="Hibbett D.S."/>
            <person name="Martin F."/>
            <person name="Nordberg H.P."/>
            <person name="Cantor M.N."/>
            <person name="Hua S.X."/>
        </authorList>
    </citation>
    <scope>NUCLEOTIDE SEQUENCE [LARGE SCALE GENOMIC DNA]</scope>
    <source>
        <strain evidence="2 3">Foug A</strain>
    </source>
</reference>
<name>A0A0C3EBI0_9AGAM</name>
<accession>A0A0C3EBI0</accession>
<dbReference type="InParanoid" id="A0A0C3EBI0"/>
<reference evidence="3" key="2">
    <citation type="submission" date="2015-01" db="EMBL/GenBank/DDBJ databases">
        <title>Evolutionary Origins and Diversification of the Mycorrhizal Mutualists.</title>
        <authorList>
            <consortium name="DOE Joint Genome Institute"/>
            <consortium name="Mycorrhizal Genomics Consortium"/>
            <person name="Kohler A."/>
            <person name="Kuo A."/>
            <person name="Nagy L.G."/>
            <person name="Floudas D."/>
            <person name="Copeland A."/>
            <person name="Barry K.W."/>
            <person name="Cichocki N."/>
            <person name="Veneault-Fourrey C."/>
            <person name="LaButti K."/>
            <person name="Lindquist E.A."/>
            <person name="Lipzen A."/>
            <person name="Lundell T."/>
            <person name="Morin E."/>
            <person name="Murat C."/>
            <person name="Riley R."/>
            <person name="Ohm R."/>
            <person name="Sun H."/>
            <person name="Tunlid A."/>
            <person name="Henrissat B."/>
            <person name="Grigoriev I.V."/>
            <person name="Hibbett D.S."/>
            <person name="Martin F."/>
        </authorList>
    </citation>
    <scope>NUCLEOTIDE SEQUENCE [LARGE SCALE GENOMIC DNA]</scope>
    <source>
        <strain evidence="3">Foug A</strain>
    </source>
</reference>
<keyword evidence="1" id="KW-0732">Signal</keyword>
<gene>
    <name evidence="2" type="ORF">SCLCIDRAFT_1207363</name>
</gene>
<dbReference type="AlphaFoldDB" id="A0A0C3EBI0"/>
<dbReference type="Proteomes" id="UP000053989">
    <property type="component" value="Unassembled WGS sequence"/>
</dbReference>
<evidence type="ECO:0000256" key="1">
    <source>
        <dbReference type="SAM" id="SignalP"/>
    </source>
</evidence>
<protein>
    <submittedName>
        <fullName evidence="2">Uncharacterized protein</fullName>
    </submittedName>
</protein>
<organism evidence="2 3">
    <name type="scientific">Scleroderma citrinum Foug A</name>
    <dbReference type="NCBI Taxonomy" id="1036808"/>
    <lineage>
        <taxon>Eukaryota</taxon>
        <taxon>Fungi</taxon>
        <taxon>Dikarya</taxon>
        <taxon>Basidiomycota</taxon>
        <taxon>Agaricomycotina</taxon>
        <taxon>Agaricomycetes</taxon>
        <taxon>Agaricomycetidae</taxon>
        <taxon>Boletales</taxon>
        <taxon>Sclerodermatineae</taxon>
        <taxon>Sclerodermataceae</taxon>
        <taxon>Scleroderma</taxon>
    </lineage>
</organism>
<evidence type="ECO:0000313" key="2">
    <source>
        <dbReference type="EMBL" id="KIM70075.1"/>
    </source>
</evidence>
<keyword evidence="3" id="KW-1185">Reference proteome</keyword>
<dbReference type="EMBL" id="KN822005">
    <property type="protein sequence ID" value="KIM70075.1"/>
    <property type="molecule type" value="Genomic_DNA"/>
</dbReference>
<feature type="chain" id="PRO_5002177020" evidence="1">
    <location>
        <begin position="33"/>
        <end position="133"/>
    </location>
</feature>
<feature type="signal peptide" evidence="1">
    <location>
        <begin position="1"/>
        <end position="32"/>
    </location>
</feature>
<sequence length="133" mass="14439">MQTVRTCIPLLVGDGWLLLQTSLLSLHGLVEGAKPNINNSDTYYIAFLTGFLETATSPLSVAIERQEQSSYSTEACPTSKGAHPGIHKLDVILMPDKACAHRFECLRRSRGMREFVGDGGLNEGGKAPSRPHS</sequence>